<dbReference type="EMBL" id="VOTZ01000024">
    <property type="protein sequence ID" value="MCQ1539311.1"/>
    <property type="molecule type" value="Genomic_DNA"/>
</dbReference>
<gene>
    <name evidence="2" type="ORF">FTO68_09995</name>
</gene>
<dbReference type="Gene3D" id="1.10.10.10">
    <property type="entry name" value="Winged helix-like DNA-binding domain superfamily/Winged helix DNA-binding domain"/>
    <property type="match status" value="1"/>
</dbReference>
<dbReference type="PANTHER" id="PTHR43252:SF2">
    <property type="entry name" value="TRANSCRIPTION REGULATOR, PADR-LIKE FAMILY"/>
    <property type="match status" value="1"/>
</dbReference>
<dbReference type="Pfam" id="PF03551">
    <property type="entry name" value="PadR"/>
    <property type="match status" value="1"/>
</dbReference>
<dbReference type="PANTHER" id="PTHR43252">
    <property type="entry name" value="TRANSCRIPTIONAL REGULATOR YQJI"/>
    <property type="match status" value="1"/>
</dbReference>
<dbReference type="Proteomes" id="UP001524383">
    <property type="component" value="Unassembled WGS sequence"/>
</dbReference>
<accession>A0ABD4TKN5</accession>
<proteinExistence type="predicted"/>
<reference evidence="2 3" key="1">
    <citation type="submission" date="2019-08" db="EMBL/GenBank/DDBJ databases">
        <authorList>
            <person name="Chen S.-C."/>
            <person name="Lai M.-C."/>
            <person name="You Y.-T."/>
        </authorList>
    </citation>
    <scope>NUCLEOTIDE SEQUENCE [LARGE SCALE GENOMIC DNA]</scope>
    <source>
        <strain evidence="2 3">P2F9704a</strain>
    </source>
</reference>
<evidence type="ECO:0000259" key="1">
    <source>
        <dbReference type="Pfam" id="PF03551"/>
    </source>
</evidence>
<feature type="domain" description="Transcription regulator PadR N-terminal" evidence="1">
    <location>
        <begin position="29"/>
        <end position="99"/>
    </location>
</feature>
<dbReference type="InterPro" id="IPR036390">
    <property type="entry name" value="WH_DNA-bd_sf"/>
</dbReference>
<keyword evidence="3" id="KW-1185">Reference proteome</keyword>
<dbReference type="InterPro" id="IPR036388">
    <property type="entry name" value="WH-like_DNA-bd_sf"/>
</dbReference>
<evidence type="ECO:0000313" key="3">
    <source>
        <dbReference type="Proteomes" id="UP001524383"/>
    </source>
</evidence>
<organism evidence="2 3">
    <name type="scientific">Methanocalculus taiwanensis</name>
    <dbReference type="NCBI Taxonomy" id="106207"/>
    <lineage>
        <taxon>Archaea</taxon>
        <taxon>Methanobacteriati</taxon>
        <taxon>Methanobacteriota</taxon>
        <taxon>Stenosarchaea group</taxon>
        <taxon>Methanomicrobia</taxon>
        <taxon>Methanomicrobiales</taxon>
        <taxon>Methanocalculaceae</taxon>
        <taxon>Methanocalculus</taxon>
    </lineage>
</organism>
<comment type="caution">
    <text evidence="2">The sequence shown here is derived from an EMBL/GenBank/DDBJ whole genome shotgun (WGS) entry which is preliminary data.</text>
</comment>
<dbReference type="InterPro" id="IPR005149">
    <property type="entry name" value="Tscrpt_reg_PadR_N"/>
</dbReference>
<dbReference type="AlphaFoldDB" id="A0ABD4TKN5"/>
<protein>
    <submittedName>
        <fullName evidence="2">PadR family transcriptional regulator</fullName>
    </submittedName>
</protein>
<evidence type="ECO:0000313" key="2">
    <source>
        <dbReference type="EMBL" id="MCQ1539311.1"/>
    </source>
</evidence>
<name>A0ABD4TKN5_9EURY</name>
<dbReference type="SUPFAM" id="SSF46785">
    <property type="entry name" value="Winged helix' DNA-binding domain"/>
    <property type="match status" value="1"/>
</dbReference>
<sequence>MRRSHPTMRGILHYTTEEGHTRSLISLYVLHSLHCKPKTGYDLLKEIEEVTAGAWVPSKGTLYPLLHSLADEGLVTEEETGIRSKTIYSLTSAGEEVLSAIKACRHQSREQLLLLKTLHTRIFGEERASLREMMWEIREYIHTLPTEKHEEALEILRGCKKRLLELRDEERSG</sequence>